<dbReference type="Pfam" id="PF03715">
    <property type="entry name" value="Noc2"/>
    <property type="match status" value="1"/>
</dbReference>
<dbReference type="SUPFAM" id="SSF48371">
    <property type="entry name" value="ARM repeat"/>
    <property type="match status" value="1"/>
</dbReference>
<organism evidence="5 6">
    <name type="scientific">Aplysia californica</name>
    <name type="common">California sea hare</name>
    <dbReference type="NCBI Taxonomy" id="6500"/>
    <lineage>
        <taxon>Eukaryota</taxon>
        <taxon>Metazoa</taxon>
        <taxon>Spiralia</taxon>
        <taxon>Lophotrochozoa</taxon>
        <taxon>Mollusca</taxon>
        <taxon>Gastropoda</taxon>
        <taxon>Heterobranchia</taxon>
        <taxon>Euthyneura</taxon>
        <taxon>Tectipleura</taxon>
        <taxon>Aplysiida</taxon>
        <taxon>Aplysioidea</taxon>
        <taxon>Aplysiidae</taxon>
        <taxon>Aplysia</taxon>
    </lineage>
</organism>
<feature type="compositionally biased region" description="Polar residues" evidence="4">
    <location>
        <begin position="1"/>
        <end position="13"/>
    </location>
</feature>
<feature type="region of interest" description="Disordered" evidence="4">
    <location>
        <begin position="750"/>
        <end position="887"/>
    </location>
</feature>
<keyword evidence="5" id="KW-1185">Reference proteome</keyword>
<feature type="region of interest" description="Disordered" evidence="4">
    <location>
        <begin position="154"/>
        <end position="238"/>
    </location>
</feature>
<dbReference type="PANTHER" id="PTHR12687">
    <property type="entry name" value="NUCLEOLAR COMPLEX 2 AND RAD4-RELATED"/>
    <property type="match status" value="1"/>
</dbReference>
<feature type="compositionally biased region" description="Acidic residues" evidence="4">
    <location>
        <begin position="218"/>
        <end position="231"/>
    </location>
</feature>
<dbReference type="RefSeq" id="XP_005089261.2">
    <property type="nucleotide sequence ID" value="XM_005089204.3"/>
</dbReference>
<sequence>MSYCLSSSVNMATRSVGMGPTMKSKKLADMSVNEFFSGDFDSESESSTKSADSDSKILKSRSKAGSKEKLVSKKTKVKAPNQKQKRDNVVNANNTNKNMNKVAKRNELQTEPSASLDPVKSSKVSKQSLARSLQENDPEFYDFLKGEDKNLLSNLETLSDDDSEVDEDELNDVKAKNSSPEDYEFEKELINMSSGDESDSDEETSSNVHKLPQQLEVASDDSEAEDVDEEEAVKSTTKKKGGTLVTNRMVNNWSEELKTKPSQTVFRQVVSAFHAAVQEAGGAEDQSTSKYRVEGSLVFNSVVRLCLERIAPTLQNMLHLTTLAGTSGNQTFEKSGAWKKIKVEVKSYISDLLDLLAQLSETAMINAMLKHVHKLILFYATFPKLSKMLLKRIVKMWTGGDETTQVLAFLCINKLVHMKQDTLLEPTLKQMYTAYVSNCKFTSPTTLPQINFMQRSLVELFNIDQTLAYQYAFIYIRQLAIHLRNAISVKKKNTCQAVYNWQYIHCLSLWVKLLTTTCPSEILQPMIYPLTQTIIGTIKLLPTARFYPLRFHCVKLLNSLSAKTDTFIPTLPFLLEVIEQTDFNKRHKTVSLKPFNFAVILKFSKSQLHEKAFKDGLVDQLYELFLESYHNSSCSIGFPELIIPSVIQLKDFLKKCKIANYCKQFKQIVDKAMEQATFISGKRKNCGVRLDDSGAVSQWENNIKSGGTPLDKFYASWRKLRDRELQHELSNKEAISGAAIDIPTVERKLTKRATPQEREDFSKLFENESDSDDETRFLLKEERPDQLKRKRKRNDESDSEDYSDFDDEELEQLAQSASSGEETDGSDGVENGQMSSDPESDEEEKGRNSKVKQNSTVKRQRLDREEDGNDGDDILEDFNLDEYDSDS</sequence>
<feature type="compositionally biased region" description="Acidic residues" evidence="4">
    <location>
        <begin position="797"/>
        <end position="811"/>
    </location>
</feature>
<feature type="region of interest" description="Disordered" evidence="4">
    <location>
        <begin position="1"/>
        <end position="21"/>
    </location>
</feature>
<comment type="similarity">
    <text evidence="2">Belongs to the NOC2 family.</text>
</comment>
<reference evidence="6" key="1">
    <citation type="submission" date="2025-08" db="UniProtKB">
        <authorList>
            <consortium name="RefSeq"/>
        </authorList>
    </citation>
    <scope>IDENTIFICATION</scope>
</reference>
<feature type="compositionally biased region" description="Low complexity" evidence="4">
    <location>
        <begin position="38"/>
        <end position="50"/>
    </location>
</feature>
<gene>
    <name evidence="6" type="primary">LOC101864427</name>
</gene>
<accession>A0ABM0JAL1</accession>
<evidence type="ECO:0000256" key="3">
    <source>
        <dbReference type="ARBA" id="ARBA00023242"/>
    </source>
</evidence>
<dbReference type="InterPro" id="IPR005343">
    <property type="entry name" value="Noc2"/>
</dbReference>
<feature type="compositionally biased region" description="Low complexity" evidence="4">
    <location>
        <begin position="89"/>
        <end position="101"/>
    </location>
</feature>
<dbReference type="PANTHER" id="PTHR12687:SF4">
    <property type="entry name" value="NUCLEOLAR COMPLEX PROTEIN 2 HOMOLOG"/>
    <property type="match status" value="1"/>
</dbReference>
<dbReference type="InterPro" id="IPR016024">
    <property type="entry name" value="ARM-type_fold"/>
</dbReference>
<proteinExistence type="inferred from homology"/>
<evidence type="ECO:0000256" key="4">
    <source>
        <dbReference type="SAM" id="MobiDB-lite"/>
    </source>
</evidence>
<dbReference type="GeneID" id="101864427"/>
<evidence type="ECO:0000256" key="1">
    <source>
        <dbReference type="ARBA" id="ARBA00004123"/>
    </source>
</evidence>
<evidence type="ECO:0000313" key="5">
    <source>
        <dbReference type="Proteomes" id="UP000694888"/>
    </source>
</evidence>
<feature type="compositionally biased region" description="Acidic residues" evidence="4">
    <location>
        <begin position="865"/>
        <end position="887"/>
    </location>
</feature>
<keyword evidence="3" id="KW-0539">Nucleus</keyword>
<evidence type="ECO:0000256" key="2">
    <source>
        <dbReference type="ARBA" id="ARBA00005907"/>
    </source>
</evidence>
<feature type="region of interest" description="Disordered" evidence="4">
    <location>
        <begin position="38"/>
        <end position="141"/>
    </location>
</feature>
<feature type="compositionally biased region" description="Polar residues" evidence="4">
    <location>
        <begin position="122"/>
        <end position="135"/>
    </location>
</feature>
<feature type="compositionally biased region" description="Basic and acidic residues" evidence="4">
    <location>
        <begin position="774"/>
        <end position="787"/>
    </location>
</feature>
<feature type="compositionally biased region" description="Basic and acidic residues" evidence="4">
    <location>
        <begin position="750"/>
        <end position="766"/>
    </location>
</feature>
<evidence type="ECO:0000313" key="6">
    <source>
        <dbReference type="RefSeq" id="XP_005089261.2"/>
    </source>
</evidence>
<feature type="compositionally biased region" description="Acidic residues" evidence="4">
    <location>
        <begin position="158"/>
        <end position="170"/>
    </location>
</feature>
<name>A0ABM0JAL1_APLCA</name>
<protein>
    <submittedName>
        <fullName evidence="6">Nucleolar complex protein 2 homolog</fullName>
    </submittedName>
</protein>
<comment type="subcellular location">
    <subcellularLocation>
        <location evidence="1">Nucleus</location>
    </subcellularLocation>
</comment>
<dbReference type="Proteomes" id="UP000694888">
    <property type="component" value="Unplaced"/>
</dbReference>